<name>A0A5M6D8D2_9BACT</name>
<dbReference type="Proteomes" id="UP000324479">
    <property type="component" value="Unassembled WGS sequence"/>
</dbReference>
<evidence type="ECO:0008006" key="3">
    <source>
        <dbReference type="Google" id="ProtNLM"/>
    </source>
</evidence>
<accession>A0A5M6D8D2</accession>
<sequence>MRTLPVQILAADRPSIRRPGTVWPPNVRFSAVRTPSHMAGILLAILIATVATCRPAQAGLSSENVVVVVNGDSPVSRTVANHYIAFRDIPTHNVIVLREVPEGTRVELAVFRDKILRPLLEQIDARGIANQVRVIAYSADFPTAVGVAEHHAQIEDPNVKKYQKPIAAITGLTFFYKFVLADKGDYLNFGSNLYARGRFDRHFINPFSDDSKEQYDKAVTLLKEEKFAESAEIWQQLVDAHESLPALAIRAAEAYSLSEQDVKAVEMIRAAIKRGWWSATYLKQTACLDRLLSDSQLAKVLPYLDESPIAWQGPEPFSSSVGWNLAGHRMPLKQGGVPYLCSCALAVVEPRGNTLDQAVEVLRRASRCDRTFPAGRFAFGANGDVRAKTRFAGIADAMVYLQENQFETEVFSDRLPDDEGAIVGMMVGAPNVTLSPSRWQLVPGAIAENLTSFGGAFEQNGQTKLTEFLEAGAVMSSGSVAEPYSLQVKFPTPMMYGYYAKGLSAIEAYYQSVMSPYQLLIVGDPLAQPFSKAPNELVDIRLLTDGKKRLRLSRKSLQINVPNTPTRSIEISIDGRLFRTTPPVPNIELNLPEDSSGVMEVRATLAGANRTEPRVSFSEQVDIQGKHPTPTAEIKTARTDDGGDGTEASAIDLELICPGADRIEVHHLNEVLGQIDGDQGMLEIQTERLGGGPLRLRPVAFFGDTRVLGKTAVDQGHSPAVEP</sequence>
<organism evidence="1 2">
    <name type="scientific">Roseiconus nitratireducens</name>
    <dbReference type="NCBI Taxonomy" id="2605748"/>
    <lineage>
        <taxon>Bacteria</taxon>
        <taxon>Pseudomonadati</taxon>
        <taxon>Planctomycetota</taxon>
        <taxon>Planctomycetia</taxon>
        <taxon>Pirellulales</taxon>
        <taxon>Pirellulaceae</taxon>
        <taxon>Roseiconus</taxon>
    </lineage>
</organism>
<evidence type="ECO:0000313" key="2">
    <source>
        <dbReference type="Proteomes" id="UP000324479"/>
    </source>
</evidence>
<comment type="caution">
    <text evidence="1">The sequence shown here is derived from an EMBL/GenBank/DDBJ whole genome shotgun (WGS) entry which is preliminary data.</text>
</comment>
<reference evidence="1 2" key="1">
    <citation type="submission" date="2019-08" db="EMBL/GenBank/DDBJ databases">
        <authorList>
            <person name="Dhanesh K."/>
            <person name="Kumar G."/>
            <person name="Sasikala C."/>
            <person name="Venkata Ramana C."/>
        </authorList>
    </citation>
    <scope>NUCLEOTIDE SEQUENCE [LARGE SCALE GENOMIC DNA]</scope>
    <source>
        <strain evidence="1 2">JC645</strain>
    </source>
</reference>
<keyword evidence="2" id="KW-1185">Reference proteome</keyword>
<dbReference type="EMBL" id="VWOX01000010">
    <property type="protein sequence ID" value="KAA5541435.1"/>
    <property type="molecule type" value="Genomic_DNA"/>
</dbReference>
<dbReference type="RefSeq" id="WP_150077821.1">
    <property type="nucleotide sequence ID" value="NZ_VWOX01000010.1"/>
</dbReference>
<proteinExistence type="predicted"/>
<protein>
    <recommendedName>
        <fullName evidence="3">TIGR03790 family protein</fullName>
    </recommendedName>
</protein>
<gene>
    <name evidence="1" type="ORF">FYK55_17880</name>
</gene>
<evidence type="ECO:0000313" key="1">
    <source>
        <dbReference type="EMBL" id="KAA5541435.1"/>
    </source>
</evidence>
<dbReference type="AlphaFoldDB" id="A0A5M6D8D2"/>